<name>A0A6M1RKJ6_9BACT</name>
<evidence type="ECO:0000256" key="3">
    <source>
        <dbReference type="ARBA" id="ARBA00007870"/>
    </source>
</evidence>
<evidence type="ECO:0000256" key="10">
    <source>
        <dbReference type="RuleBase" id="RU362068"/>
    </source>
</evidence>
<dbReference type="UniPathway" id="UPA00028">
    <property type="reaction ID" value="UER00004"/>
</dbReference>
<comment type="pathway">
    <text evidence="2 10">Cofactor biosynthesis; (R)-pantothenate biosynthesis; (R)-pantoate from 3-methyl-2-oxobutanoate: step 2/2.</text>
</comment>
<organism evidence="13 14">
    <name type="scientific">Limisphaera ngatamarikiensis</name>
    <dbReference type="NCBI Taxonomy" id="1324935"/>
    <lineage>
        <taxon>Bacteria</taxon>
        <taxon>Pseudomonadati</taxon>
        <taxon>Verrucomicrobiota</taxon>
        <taxon>Verrucomicrobiia</taxon>
        <taxon>Limisphaerales</taxon>
        <taxon>Limisphaeraceae</taxon>
        <taxon>Limisphaera</taxon>
    </lineage>
</organism>
<dbReference type="GO" id="GO:0015940">
    <property type="term" value="P:pantothenate biosynthetic process"/>
    <property type="evidence" value="ECO:0007669"/>
    <property type="project" value="UniProtKB-UniPathway"/>
</dbReference>
<dbReference type="NCBIfam" id="TIGR00745">
    <property type="entry name" value="apbA_panE"/>
    <property type="match status" value="1"/>
</dbReference>
<dbReference type="GO" id="GO:0005737">
    <property type="term" value="C:cytoplasm"/>
    <property type="evidence" value="ECO:0007669"/>
    <property type="project" value="TreeGrafter"/>
</dbReference>
<evidence type="ECO:0000313" key="13">
    <source>
        <dbReference type="EMBL" id="NGO40578.1"/>
    </source>
</evidence>
<evidence type="ECO:0000256" key="8">
    <source>
        <dbReference type="ARBA" id="ARBA00032024"/>
    </source>
</evidence>
<dbReference type="Gene3D" id="3.40.50.720">
    <property type="entry name" value="NAD(P)-binding Rossmann-like Domain"/>
    <property type="match status" value="1"/>
</dbReference>
<dbReference type="EMBL" id="JAAKYA010000096">
    <property type="protein sequence ID" value="NGO40578.1"/>
    <property type="molecule type" value="Genomic_DNA"/>
</dbReference>
<evidence type="ECO:0000259" key="12">
    <source>
        <dbReference type="Pfam" id="PF08546"/>
    </source>
</evidence>
<dbReference type="InterPro" id="IPR013332">
    <property type="entry name" value="KPR_N"/>
</dbReference>
<dbReference type="InterPro" id="IPR051402">
    <property type="entry name" value="KPR-Related"/>
</dbReference>
<accession>A0A6M1RKJ6</accession>
<feature type="domain" description="Ketopantoate reductase C-terminal" evidence="12">
    <location>
        <begin position="231"/>
        <end position="328"/>
    </location>
</feature>
<dbReference type="Pfam" id="PF08546">
    <property type="entry name" value="ApbA_C"/>
    <property type="match status" value="1"/>
</dbReference>
<sequence>MSERGGLNRAWKVAVVGCGAVGSYYGARLWQTGAEVHFLLRSDYEVVRARGVRILSPLGDFTARPLCARDPAEIGVVDLVLIGLKTTANDQFARLLPPLVGPETAILTLQNGLGNEEALARLFKPEQVLGGLCFVCLNRIEPGVIRHIAHGLVVLGEYRRPAGPRLHALAHRWGMVGVPCRVTDDLDRAHWEKLVWNIPFNGLGVAAAAGWKALEPGYRGPVALQRRDCVTTEELLSNPVGLERVQQLMREVIAVARALGHPLEDSLVEEMISRTRAMGPYKASTLLDFEKGLPLELESLFEEPGRLARQAGIPTPHLDALCRVLRQLDQVRFEQGR</sequence>
<evidence type="ECO:0000256" key="9">
    <source>
        <dbReference type="ARBA" id="ARBA00048793"/>
    </source>
</evidence>
<gene>
    <name evidence="13" type="ORF">G4L39_14410</name>
</gene>
<dbReference type="Pfam" id="PF02558">
    <property type="entry name" value="ApbA"/>
    <property type="match status" value="1"/>
</dbReference>
<proteinExistence type="inferred from homology"/>
<keyword evidence="7 10" id="KW-0560">Oxidoreductase</keyword>
<comment type="catalytic activity">
    <reaction evidence="9 10">
        <text>(R)-pantoate + NADP(+) = 2-dehydropantoate + NADPH + H(+)</text>
        <dbReference type="Rhea" id="RHEA:16233"/>
        <dbReference type="ChEBI" id="CHEBI:11561"/>
        <dbReference type="ChEBI" id="CHEBI:15378"/>
        <dbReference type="ChEBI" id="CHEBI:15980"/>
        <dbReference type="ChEBI" id="CHEBI:57783"/>
        <dbReference type="ChEBI" id="CHEBI:58349"/>
        <dbReference type="EC" id="1.1.1.169"/>
    </reaction>
</comment>
<comment type="function">
    <text evidence="1 10">Catalyzes the NADPH-dependent reduction of ketopantoate into pantoic acid.</text>
</comment>
<dbReference type="RefSeq" id="WP_165109309.1">
    <property type="nucleotide sequence ID" value="NZ_JAAKYA010000096.1"/>
</dbReference>
<dbReference type="FunFam" id="3.40.50.720:FF:000307">
    <property type="entry name" value="2-dehydropantoate 2-reductase"/>
    <property type="match status" value="1"/>
</dbReference>
<dbReference type="AlphaFoldDB" id="A0A6M1RKJ6"/>
<evidence type="ECO:0000256" key="2">
    <source>
        <dbReference type="ARBA" id="ARBA00004994"/>
    </source>
</evidence>
<dbReference type="Gene3D" id="1.10.1040.10">
    <property type="entry name" value="N-(1-d-carboxylethyl)-l-norvaline Dehydrogenase, domain 2"/>
    <property type="match status" value="1"/>
</dbReference>
<dbReference type="SUPFAM" id="SSF51735">
    <property type="entry name" value="NAD(P)-binding Rossmann-fold domains"/>
    <property type="match status" value="1"/>
</dbReference>
<dbReference type="SUPFAM" id="SSF48179">
    <property type="entry name" value="6-phosphogluconate dehydrogenase C-terminal domain-like"/>
    <property type="match status" value="1"/>
</dbReference>
<dbReference type="InterPro" id="IPR008927">
    <property type="entry name" value="6-PGluconate_DH-like_C_sf"/>
</dbReference>
<evidence type="ECO:0000256" key="7">
    <source>
        <dbReference type="ARBA" id="ARBA00023002"/>
    </source>
</evidence>
<keyword evidence="14" id="KW-1185">Reference proteome</keyword>
<comment type="caution">
    <text evidence="13">The sequence shown here is derived from an EMBL/GenBank/DDBJ whole genome shotgun (WGS) entry which is preliminary data.</text>
</comment>
<evidence type="ECO:0000256" key="6">
    <source>
        <dbReference type="ARBA" id="ARBA00022857"/>
    </source>
</evidence>
<dbReference type="InterPro" id="IPR013752">
    <property type="entry name" value="KPA_reductase"/>
</dbReference>
<comment type="similarity">
    <text evidence="3 10">Belongs to the ketopantoate reductase family.</text>
</comment>
<evidence type="ECO:0000313" key="14">
    <source>
        <dbReference type="Proteomes" id="UP000477311"/>
    </source>
</evidence>
<dbReference type="PANTHER" id="PTHR21708">
    <property type="entry name" value="PROBABLE 2-DEHYDROPANTOATE 2-REDUCTASE"/>
    <property type="match status" value="1"/>
</dbReference>
<protein>
    <recommendedName>
        <fullName evidence="5 10">2-dehydropantoate 2-reductase</fullName>
        <ecNumber evidence="4 10">1.1.1.169</ecNumber>
    </recommendedName>
    <alternativeName>
        <fullName evidence="8 10">Ketopantoate reductase</fullName>
    </alternativeName>
</protein>
<dbReference type="InterPro" id="IPR013328">
    <property type="entry name" value="6PGD_dom2"/>
</dbReference>
<dbReference type="GO" id="GO:0008677">
    <property type="term" value="F:2-dehydropantoate 2-reductase activity"/>
    <property type="evidence" value="ECO:0007669"/>
    <property type="project" value="UniProtKB-EC"/>
</dbReference>
<evidence type="ECO:0000256" key="1">
    <source>
        <dbReference type="ARBA" id="ARBA00002919"/>
    </source>
</evidence>
<feature type="domain" description="Ketopantoate reductase N-terminal" evidence="11">
    <location>
        <begin position="13"/>
        <end position="159"/>
    </location>
</feature>
<dbReference type="PANTHER" id="PTHR21708:SF26">
    <property type="entry name" value="2-DEHYDROPANTOATE 2-REDUCTASE"/>
    <property type="match status" value="1"/>
</dbReference>
<reference evidence="13 14" key="1">
    <citation type="submission" date="2020-02" db="EMBL/GenBank/DDBJ databases">
        <title>Draft genome sequence of Limisphaera ngatamarikiensis NGM72.4T, a thermophilic Verrucomicrobia grouped in subdivision 3.</title>
        <authorList>
            <person name="Carere C.R."/>
            <person name="Steen J."/>
            <person name="Hugenholtz P."/>
            <person name="Stott M.B."/>
        </authorList>
    </citation>
    <scope>NUCLEOTIDE SEQUENCE [LARGE SCALE GENOMIC DNA]</scope>
    <source>
        <strain evidence="13 14">NGM72.4</strain>
    </source>
</reference>
<keyword evidence="10" id="KW-0566">Pantothenate biosynthesis</keyword>
<evidence type="ECO:0000256" key="4">
    <source>
        <dbReference type="ARBA" id="ARBA00013014"/>
    </source>
</evidence>
<evidence type="ECO:0000259" key="11">
    <source>
        <dbReference type="Pfam" id="PF02558"/>
    </source>
</evidence>
<keyword evidence="6 10" id="KW-0521">NADP</keyword>
<dbReference type="Proteomes" id="UP000477311">
    <property type="component" value="Unassembled WGS sequence"/>
</dbReference>
<dbReference type="InterPro" id="IPR003710">
    <property type="entry name" value="ApbA"/>
</dbReference>
<dbReference type="EC" id="1.1.1.169" evidence="4 10"/>
<evidence type="ECO:0000256" key="5">
    <source>
        <dbReference type="ARBA" id="ARBA00019465"/>
    </source>
</evidence>
<dbReference type="InterPro" id="IPR036291">
    <property type="entry name" value="NAD(P)-bd_dom_sf"/>
</dbReference>
<dbReference type="FunFam" id="1.10.1040.10:FF:000017">
    <property type="entry name" value="2-dehydropantoate 2-reductase"/>
    <property type="match status" value="1"/>
</dbReference>